<dbReference type="PRINTS" id="PR00465">
    <property type="entry name" value="EP450IV"/>
</dbReference>
<gene>
    <name evidence="16" type="ORF">URODEC1_LOCUS121975</name>
</gene>
<comment type="cofactor">
    <cofactor evidence="14">
        <name>heme</name>
        <dbReference type="ChEBI" id="CHEBI:30413"/>
    </cofactor>
</comment>
<dbReference type="Gene3D" id="1.10.630.10">
    <property type="entry name" value="Cytochrome P450"/>
    <property type="match status" value="1"/>
</dbReference>
<protein>
    <recommendedName>
        <fullName evidence="13">hydroperoxide dehydratase</fullName>
        <ecNumber evidence="13">4.2.1.92</ecNumber>
    </recommendedName>
</protein>
<dbReference type="EC" id="4.2.1.92" evidence="13"/>
<evidence type="ECO:0000256" key="15">
    <source>
        <dbReference type="SAM" id="MobiDB-lite"/>
    </source>
</evidence>
<organism evidence="16 17">
    <name type="scientific">Urochloa decumbens</name>
    <dbReference type="NCBI Taxonomy" id="240449"/>
    <lineage>
        <taxon>Eukaryota</taxon>
        <taxon>Viridiplantae</taxon>
        <taxon>Streptophyta</taxon>
        <taxon>Embryophyta</taxon>
        <taxon>Tracheophyta</taxon>
        <taxon>Spermatophyta</taxon>
        <taxon>Magnoliopsida</taxon>
        <taxon>Liliopsida</taxon>
        <taxon>Poales</taxon>
        <taxon>Poaceae</taxon>
        <taxon>PACMAD clade</taxon>
        <taxon>Panicoideae</taxon>
        <taxon>Panicodae</taxon>
        <taxon>Paniceae</taxon>
        <taxon>Melinidinae</taxon>
        <taxon>Urochloa</taxon>
    </lineage>
</organism>
<evidence type="ECO:0000256" key="12">
    <source>
        <dbReference type="ARBA" id="ARBA00060657"/>
    </source>
</evidence>
<evidence type="ECO:0000256" key="1">
    <source>
        <dbReference type="ARBA" id="ARBA00010617"/>
    </source>
</evidence>
<evidence type="ECO:0000256" key="11">
    <source>
        <dbReference type="ARBA" id="ARBA00057103"/>
    </source>
</evidence>
<dbReference type="Proteomes" id="UP001497457">
    <property type="component" value="Unassembled WGS sequence"/>
</dbReference>
<keyword evidence="6" id="KW-0276">Fatty acid metabolism</keyword>
<dbReference type="GO" id="GO:0046872">
    <property type="term" value="F:metal ion binding"/>
    <property type="evidence" value="ECO:0007669"/>
    <property type="project" value="UniProtKB-KW"/>
</dbReference>
<dbReference type="Pfam" id="PF00067">
    <property type="entry name" value="p450"/>
    <property type="match status" value="1"/>
</dbReference>
<evidence type="ECO:0000256" key="3">
    <source>
        <dbReference type="ARBA" id="ARBA00022617"/>
    </source>
</evidence>
<dbReference type="PANTHER" id="PTHR24286:SF49">
    <property type="entry name" value="INACTIVE LINOLENATE HYDROPEROXIDE LYASE-RELATED"/>
    <property type="match status" value="1"/>
</dbReference>
<evidence type="ECO:0000256" key="7">
    <source>
        <dbReference type="ARBA" id="ARBA00023004"/>
    </source>
</evidence>
<dbReference type="InterPro" id="IPR001128">
    <property type="entry name" value="Cyt_P450"/>
</dbReference>
<dbReference type="InterPro" id="IPR036396">
    <property type="entry name" value="Cyt_P450_sf"/>
</dbReference>
<keyword evidence="10" id="KW-0456">Lyase</keyword>
<evidence type="ECO:0000313" key="16">
    <source>
        <dbReference type="EMBL" id="CAM0148720.1"/>
    </source>
</evidence>
<feature type="compositionally biased region" description="Low complexity" evidence="15">
    <location>
        <begin position="495"/>
        <end position="513"/>
    </location>
</feature>
<dbReference type="CDD" id="cd11071">
    <property type="entry name" value="CYP74"/>
    <property type="match status" value="1"/>
</dbReference>
<feature type="region of interest" description="Disordered" evidence="15">
    <location>
        <begin position="494"/>
        <end position="513"/>
    </location>
</feature>
<feature type="region of interest" description="Disordered" evidence="15">
    <location>
        <begin position="1"/>
        <end position="25"/>
    </location>
</feature>
<dbReference type="AlphaFoldDB" id="A0ABC9H3Y6"/>
<evidence type="ECO:0000256" key="6">
    <source>
        <dbReference type="ARBA" id="ARBA00022832"/>
    </source>
</evidence>
<feature type="compositionally biased region" description="Low complexity" evidence="15">
    <location>
        <begin position="1"/>
        <end position="13"/>
    </location>
</feature>
<dbReference type="SUPFAM" id="SSF48264">
    <property type="entry name" value="Cytochrome P450"/>
    <property type="match status" value="1"/>
</dbReference>
<dbReference type="GO" id="GO:0009978">
    <property type="term" value="F:allene oxide synthase activity"/>
    <property type="evidence" value="ECO:0007669"/>
    <property type="project" value="UniProtKB-EC"/>
</dbReference>
<evidence type="ECO:0000256" key="14">
    <source>
        <dbReference type="PIRSR" id="PIRSR602403-1"/>
    </source>
</evidence>
<reference evidence="16 17" key="1">
    <citation type="submission" date="2024-10" db="EMBL/GenBank/DDBJ databases">
        <authorList>
            <person name="Ryan C."/>
        </authorList>
    </citation>
    <scope>NUCLEOTIDE SEQUENCE [LARGE SCALE GENOMIC DNA]</scope>
</reference>
<comment type="pathway">
    <text evidence="12">Lipid metabolism; oxylipin biosynthesis.</text>
</comment>
<dbReference type="EMBL" id="CAXIPR030001495">
    <property type="protein sequence ID" value="CAM0148720.1"/>
    <property type="molecule type" value="Genomic_DNA"/>
</dbReference>
<dbReference type="InterPro" id="IPR002403">
    <property type="entry name" value="Cyt_P450_E_grp-IV"/>
</dbReference>
<comment type="similarity">
    <text evidence="1">Belongs to the cytochrome P450 family.</text>
</comment>
<comment type="caution">
    <text evidence="16">The sequence shown here is derived from an EMBL/GenBank/DDBJ whole genome shotgun (WGS) entry which is preliminary data.</text>
</comment>
<feature type="binding site" description="axial binding residue" evidence="14">
    <location>
        <position position="456"/>
    </location>
    <ligand>
        <name>heme</name>
        <dbReference type="ChEBI" id="CHEBI:30413"/>
    </ligand>
    <ligandPart>
        <name>Fe</name>
        <dbReference type="ChEBI" id="CHEBI:18248"/>
    </ligandPart>
</feature>
<evidence type="ECO:0000256" key="2">
    <source>
        <dbReference type="ARBA" id="ARBA00022516"/>
    </source>
</evidence>
<evidence type="ECO:0000256" key="13">
    <source>
        <dbReference type="ARBA" id="ARBA00067081"/>
    </source>
</evidence>
<keyword evidence="3 14" id="KW-0349">Heme</keyword>
<dbReference type="GO" id="GO:0031408">
    <property type="term" value="P:oxylipin biosynthetic process"/>
    <property type="evidence" value="ECO:0007669"/>
    <property type="project" value="UniProtKB-KW"/>
</dbReference>
<sequence length="513" mass="56623">MLPTFSPAASASAKPPPPRPIPGSYGPPLLGALRDRLDYFWFQSQDEFFQRRAAANKSTVFRTNIPPTFPFFVGVDPRVVAVVDAAAFTALFDNTLVDKRDILIGPYNPGPGFTGGTRVGVYLDTEEPEHERVKNFAMALLHRSTQSWPVLLRAGVDAMLDSLEADLAKPASSNGGDEKPPSANYIVALQQCIFRFLCKAFVGADPSVDWLVDRFGFTILDVWLALQILPTQKIGLIQPLEELLIHSFPLPSFLIWPGYYLLYRFVEEHGAEAVEFAEREHGIAKKDAINNLLFVLGFNAFGGFSVFLPFLVAKIGDPADPSGLRPRLRDEVRAVMNRAGNDDAVFGFGAARNEMPLVRSTVYEMLRMKPPVPLQFGRARKDFVLRSHGGAAFQVAKGEVLCGYQPLAMRDPEVFDRPEEFVPERFLGEEGRALLQHLFWSNGPETEQPAAGNKQCAAKEVVVDTACMLVAELFRRYDDFEVEGTSFTKLVKRQPAPSNLPSATPAATAAAQS</sequence>
<evidence type="ECO:0000256" key="8">
    <source>
        <dbReference type="ARBA" id="ARBA00023098"/>
    </source>
</evidence>
<evidence type="ECO:0000256" key="9">
    <source>
        <dbReference type="ARBA" id="ARBA00023160"/>
    </source>
</evidence>
<keyword evidence="17" id="KW-1185">Reference proteome</keyword>
<evidence type="ECO:0000256" key="4">
    <source>
        <dbReference type="ARBA" id="ARBA00022723"/>
    </source>
</evidence>
<evidence type="ECO:0000256" key="10">
    <source>
        <dbReference type="ARBA" id="ARBA00023239"/>
    </source>
</evidence>
<name>A0ABC9H3Y6_9POAL</name>
<dbReference type="GO" id="GO:0006633">
    <property type="term" value="P:fatty acid biosynthetic process"/>
    <property type="evidence" value="ECO:0007669"/>
    <property type="project" value="UniProtKB-KW"/>
</dbReference>
<dbReference type="FunFam" id="1.10.630.10:FF:000024">
    <property type="entry name" value="Allene oxide synthase, chloroplastic"/>
    <property type="match status" value="1"/>
</dbReference>
<comment type="function">
    <text evidence="11">Involved in the biosynthesis of jasmonic acid, a growth regulator that is implicated also as a signaling molecule in plant defense. Converts 13-hydroperoxylinolenic acid to 12,13-epoxylinolenic acid.</text>
</comment>
<keyword evidence="9" id="KW-0275">Fatty acid biosynthesis</keyword>
<evidence type="ECO:0000313" key="17">
    <source>
        <dbReference type="Proteomes" id="UP001497457"/>
    </source>
</evidence>
<keyword evidence="8" id="KW-0443">Lipid metabolism</keyword>
<evidence type="ECO:0000256" key="5">
    <source>
        <dbReference type="ARBA" id="ARBA00022767"/>
    </source>
</evidence>
<keyword evidence="2" id="KW-0444">Lipid biosynthesis</keyword>
<accession>A0ABC9H3Y6</accession>
<keyword evidence="4 14" id="KW-0479">Metal-binding</keyword>
<keyword evidence="7 14" id="KW-0408">Iron</keyword>
<keyword evidence="5" id="KW-0925">Oxylipin biosynthesis</keyword>
<dbReference type="PANTHER" id="PTHR24286">
    <property type="entry name" value="CYTOCHROME P450 26"/>
    <property type="match status" value="1"/>
</dbReference>
<proteinExistence type="inferred from homology"/>